<dbReference type="Proteomes" id="UP000241954">
    <property type="component" value="Unassembled WGS sequence"/>
</dbReference>
<evidence type="ECO:0000313" key="2">
    <source>
        <dbReference type="EMBL" id="PSV99801.1"/>
    </source>
</evidence>
<sequence>MSYTKSIIVLSLVMSGYASTVSAATMVNSSTIYTGEQIVLQGVAGAMTNIMTDGNTVLIPSSSTGAFTMNSEGSFATCMDDCAITVGTKNEEIKSSTVTVMGGVNGTVTVLNELKLEEPNDSFNQNVITPFSTVKKVCLDIGGKMVQGKVNGIDASSLSPLTITTTIIGQEVRVFEPQYSEKAFNFINDSLKQSLEQDKDIAICLDDKNEVRAIGVWKVIK</sequence>
<evidence type="ECO:0000256" key="1">
    <source>
        <dbReference type="SAM" id="SignalP"/>
    </source>
</evidence>
<feature type="chain" id="PRO_5015563567" evidence="1">
    <location>
        <begin position="24"/>
        <end position="221"/>
    </location>
</feature>
<feature type="signal peptide" evidence="1">
    <location>
        <begin position="1"/>
        <end position="23"/>
    </location>
</feature>
<comment type="caution">
    <text evidence="2">The sequence shown here is derived from an EMBL/GenBank/DDBJ whole genome shotgun (WGS) entry which is preliminary data.</text>
</comment>
<gene>
    <name evidence="2" type="ORF">C9I88_01175</name>
</gene>
<protein>
    <submittedName>
        <fullName evidence="2">Uncharacterized protein</fullName>
    </submittedName>
</protein>
<proteinExistence type="predicted"/>
<organism evidence="2 3">
    <name type="scientific">Photobacterium iliopiscarium</name>
    <dbReference type="NCBI Taxonomy" id="56192"/>
    <lineage>
        <taxon>Bacteria</taxon>
        <taxon>Pseudomonadati</taxon>
        <taxon>Pseudomonadota</taxon>
        <taxon>Gammaproteobacteria</taxon>
        <taxon>Vibrionales</taxon>
        <taxon>Vibrionaceae</taxon>
        <taxon>Photobacterium</taxon>
    </lineage>
</organism>
<dbReference type="EMBL" id="PYLW01000001">
    <property type="protein sequence ID" value="PSV99801.1"/>
    <property type="molecule type" value="Genomic_DNA"/>
</dbReference>
<reference evidence="2 3" key="1">
    <citation type="submission" date="2018-01" db="EMBL/GenBank/DDBJ databases">
        <title>Whole genome sequencing of Histamine producing bacteria.</title>
        <authorList>
            <person name="Butler K."/>
        </authorList>
    </citation>
    <scope>NUCLEOTIDE SEQUENCE [LARGE SCALE GENOMIC DNA]</scope>
    <source>
        <strain evidence="2 3">NCIMB 13481</strain>
    </source>
</reference>
<keyword evidence="1" id="KW-0732">Signal</keyword>
<accession>A0A2T3MRL8</accession>
<evidence type="ECO:0000313" key="3">
    <source>
        <dbReference type="Proteomes" id="UP000241954"/>
    </source>
</evidence>
<dbReference type="RefSeq" id="WP_107236532.1">
    <property type="nucleotide sequence ID" value="NZ_PYLW01000001.1"/>
</dbReference>
<name>A0A2T3MRL8_9GAMM</name>
<dbReference type="AlphaFoldDB" id="A0A2T3MRL8"/>